<feature type="region of interest" description="Disordered" evidence="2">
    <location>
        <begin position="1"/>
        <end position="22"/>
    </location>
</feature>
<accession>A0A4S2D7C3</accession>
<dbReference type="GO" id="GO:0003677">
    <property type="term" value="F:DNA binding"/>
    <property type="evidence" value="ECO:0007669"/>
    <property type="project" value="InterPro"/>
</dbReference>
<evidence type="ECO:0000313" key="3">
    <source>
        <dbReference type="EMBL" id="TGY37568.1"/>
    </source>
</evidence>
<dbReference type="Gene3D" id="1.10.443.10">
    <property type="entry name" value="Intergrase catalytic core"/>
    <property type="match status" value="1"/>
</dbReference>
<dbReference type="RefSeq" id="WP_135949248.1">
    <property type="nucleotide sequence ID" value="NZ_SRYO01000004.1"/>
</dbReference>
<evidence type="ECO:0000313" key="4">
    <source>
        <dbReference type="Proteomes" id="UP000309893"/>
    </source>
</evidence>
<dbReference type="InterPro" id="IPR011010">
    <property type="entry name" value="DNA_brk_join_enz"/>
</dbReference>
<dbReference type="GO" id="GO:0015074">
    <property type="term" value="P:DNA integration"/>
    <property type="evidence" value="ECO:0007669"/>
    <property type="project" value="InterPro"/>
</dbReference>
<evidence type="ECO:0000256" key="1">
    <source>
        <dbReference type="ARBA" id="ARBA00023172"/>
    </source>
</evidence>
<dbReference type="SUPFAM" id="SSF56349">
    <property type="entry name" value="DNA breaking-rejoining enzymes"/>
    <property type="match status" value="1"/>
</dbReference>
<dbReference type="EMBL" id="SRYO01000004">
    <property type="protein sequence ID" value="TGY37568.1"/>
    <property type="molecule type" value="Genomic_DNA"/>
</dbReference>
<comment type="caution">
    <text evidence="3">The sequence shown here is derived from an EMBL/GenBank/DDBJ whole genome shotgun (WGS) entry which is preliminary data.</text>
</comment>
<dbReference type="Proteomes" id="UP000309893">
    <property type="component" value="Unassembled WGS sequence"/>
</dbReference>
<dbReference type="OrthoDB" id="3405537at2"/>
<protein>
    <submittedName>
        <fullName evidence="3">Uncharacterized protein</fullName>
    </submittedName>
</protein>
<name>A0A4S2D7C3_9MICO</name>
<dbReference type="InterPro" id="IPR013762">
    <property type="entry name" value="Integrase-like_cat_sf"/>
</dbReference>
<reference evidence="3 4" key="1">
    <citation type="submission" date="2019-04" db="EMBL/GenBank/DDBJ databases">
        <title>Microbes associate with the intestines of laboratory mice.</title>
        <authorList>
            <person name="Navarre W."/>
            <person name="Wong E."/>
            <person name="Huang K."/>
            <person name="Tropini C."/>
            <person name="Ng K."/>
            <person name="Yu B."/>
        </authorList>
    </citation>
    <scope>NUCLEOTIDE SEQUENCE [LARGE SCALE GENOMIC DNA]</scope>
    <source>
        <strain evidence="3 4">NM46_B2-13</strain>
    </source>
</reference>
<sequence>MPVRKSRWGSPAKDASEGPHLTPNVLRSKQSITVGVAFLNWLAEREVDLQDLSQSDLDDWVAGGNTTRLVAHRFLNWARRSRLVNTDLKMARHRRGTASRMSLAEQRQANADLSDAEAMDLRDRAAGVLVLVFGQRVEDIVRLTWSDVTITPASVTIRLAGMSLPIPSPFDDLWRQLRQTPRHQQTAAHPNSTWIFPGQKPGQPVNPDHLANRLRQHLQVRAARLGALNELTKLAPVTIAAEALGYAPPTLERHTVGSGATYARYIANVKAMGQPPLPRQAAASSPNGS</sequence>
<dbReference type="AlphaFoldDB" id="A0A4S2D7C3"/>
<gene>
    <name evidence="3" type="ORF">E5344_07695</name>
</gene>
<organism evidence="3 4">
    <name type="scientific">Microbacterium laevaniformans</name>
    <dbReference type="NCBI Taxonomy" id="36807"/>
    <lineage>
        <taxon>Bacteria</taxon>
        <taxon>Bacillati</taxon>
        <taxon>Actinomycetota</taxon>
        <taxon>Actinomycetes</taxon>
        <taxon>Micrococcales</taxon>
        <taxon>Microbacteriaceae</taxon>
        <taxon>Microbacterium</taxon>
    </lineage>
</organism>
<proteinExistence type="predicted"/>
<evidence type="ECO:0000256" key="2">
    <source>
        <dbReference type="SAM" id="MobiDB-lite"/>
    </source>
</evidence>
<keyword evidence="1" id="KW-0233">DNA recombination</keyword>
<dbReference type="GO" id="GO:0006310">
    <property type="term" value="P:DNA recombination"/>
    <property type="evidence" value="ECO:0007669"/>
    <property type="project" value="UniProtKB-KW"/>
</dbReference>